<evidence type="ECO:0000313" key="2">
    <source>
        <dbReference type="EMBL" id="KAK1377106.1"/>
    </source>
</evidence>
<sequence length="163" mass="18254">MVSFSYIEEGPRPLGSLGLHQFYLDMKFVICFASDQGRYLTGNLNRVVNEIISKALTAFSATGIDPSSELPEDDWFMEICQDAIEKLSGKSKAANGERDLKNPAASVSAQSVSSCTFKLNIIINIKIRKFKLQLFFLNHPSAERFMVKIPPQRSWNDLNVVSC</sequence>
<keyword evidence="1" id="KW-0813">Transport</keyword>
<dbReference type="GO" id="GO:0006893">
    <property type="term" value="P:Golgi to plasma membrane transport"/>
    <property type="evidence" value="ECO:0007669"/>
    <property type="project" value="TreeGrafter"/>
</dbReference>
<reference evidence="2" key="1">
    <citation type="submission" date="2023-02" db="EMBL/GenBank/DDBJ databases">
        <title>Genome of toxic invasive species Heracleum sosnowskyi carries increased number of genes despite the absence of recent whole-genome duplications.</title>
        <authorList>
            <person name="Schelkunov M."/>
            <person name="Shtratnikova V."/>
            <person name="Makarenko M."/>
            <person name="Klepikova A."/>
            <person name="Omelchenko D."/>
            <person name="Novikova G."/>
            <person name="Obukhova E."/>
            <person name="Bogdanov V."/>
            <person name="Penin A."/>
            <person name="Logacheva M."/>
        </authorList>
    </citation>
    <scope>NUCLEOTIDE SEQUENCE</scope>
    <source>
        <strain evidence="2">Hsosn_3</strain>
        <tissue evidence="2">Leaf</tissue>
    </source>
</reference>
<dbReference type="GO" id="GO:0000145">
    <property type="term" value="C:exocyst"/>
    <property type="evidence" value="ECO:0007669"/>
    <property type="project" value="InterPro"/>
</dbReference>
<dbReference type="InterPro" id="IPR033961">
    <property type="entry name" value="Exo84"/>
</dbReference>
<name>A0AAD8I1A0_9APIA</name>
<dbReference type="Proteomes" id="UP001237642">
    <property type="component" value="Unassembled WGS sequence"/>
</dbReference>
<comment type="caution">
    <text evidence="2">The sequence shown here is derived from an EMBL/GenBank/DDBJ whole genome shotgun (WGS) entry which is preliminary data.</text>
</comment>
<accession>A0AAD8I1A0</accession>
<reference evidence="2" key="2">
    <citation type="submission" date="2023-05" db="EMBL/GenBank/DDBJ databases">
        <authorList>
            <person name="Schelkunov M.I."/>
        </authorList>
    </citation>
    <scope>NUCLEOTIDE SEQUENCE</scope>
    <source>
        <strain evidence="2">Hsosn_3</strain>
        <tissue evidence="2">Leaf</tissue>
    </source>
</reference>
<dbReference type="EMBL" id="JAUIZM010000007">
    <property type="protein sequence ID" value="KAK1377106.1"/>
    <property type="molecule type" value="Genomic_DNA"/>
</dbReference>
<dbReference type="GO" id="GO:0008104">
    <property type="term" value="P:intracellular protein localization"/>
    <property type="evidence" value="ECO:0007669"/>
    <property type="project" value="TreeGrafter"/>
</dbReference>
<evidence type="ECO:0000256" key="1">
    <source>
        <dbReference type="ARBA" id="ARBA00022448"/>
    </source>
</evidence>
<evidence type="ECO:0000313" key="3">
    <source>
        <dbReference type="Proteomes" id="UP001237642"/>
    </source>
</evidence>
<keyword evidence="3" id="KW-1185">Reference proteome</keyword>
<gene>
    <name evidence="2" type="ORF">POM88_033299</name>
</gene>
<proteinExistence type="predicted"/>
<dbReference type="AlphaFoldDB" id="A0AAD8I1A0"/>
<dbReference type="GO" id="GO:0006887">
    <property type="term" value="P:exocytosis"/>
    <property type="evidence" value="ECO:0007669"/>
    <property type="project" value="InterPro"/>
</dbReference>
<protein>
    <submittedName>
        <fullName evidence="2">Exocyst complex component 84b</fullName>
    </submittedName>
</protein>
<organism evidence="2 3">
    <name type="scientific">Heracleum sosnowskyi</name>
    <dbReference type="NCBI Taxonomy" id="360622"/>
    <lineage>
        <taxon>Eukaryota</taxon>
        <taxon>Viridiplantae</taxon>
        <taxon>Streptophyta</taxon>
        <taxon>Embryophyta</taxon>
        <taxon>Tracheophyta</taxon>
        <taxon>Spermatophyta</taxon>
        <taxon>Magnoliopsida</taxon>
        <taxon>eudicotyledons</taxon>
        <taxon>Gunneridae</taxon>
        <taxon>Pentapetalae</taxon>
        <taxon>asterids</taxon>
        <taxon>campanulids</taxon>
        <taxon>Apiales</taxon>
        <taxon>Apiaceae</taxon>
        <taxon>Apioideae</taxon>
        <taxon>apioid superclade</taxon>
        <taxon>Tordylieae</taxon>
        <taxon>Tordyliinae</taxon>
        <taxon>Heracleum</taxon>
    </lineage>
</organism>
<dbReference type="PANTHER" id="PTHR21426">
    <property type="entry name" value="EXOCYST COMPLEX COMPONENT 8"/>
    <property type="match status" value="1"/>
</dbReference>
<dbReference type="PANTHER" id="PTHR21426:SF12">
    <property type="entry name" value="EXOCYST COMPLEX COMPONENT 8"/>
    <property type="match status" value="1"/>
</dbReference>